<reference evidence="2" key="1">
    <citation type="journal article" date="2019" name="Int. J. Syst. Evol. Microbiol.">
        <title>The Global Catalogue of Microorganisms (GCM) 10K type strain sequencing project: providing services to taxonomists for standard genome sequencing and annotation.</title>
        <authorList>
            <consortium name="The Broad Institute Genomics Platform"/>
            <consortium name="The Broad Institute Genome Sequencing Center for Infectious Disease"/>
            <person name="Wu L."/>
            <person name="Ma J."/>
        </authorList>
    </citation>
    <scope>NUCLEOTIDE SEQUENCE [LARGE SCALE GENOMIC DNA]</scope>
    <source>
        <strain evidence="2">JCM 16929</strain>
    </source>
</reference>
<name>A0ABP7AYQ1_9ACTN</name>
<organism evidence="1 2">
    <name type="scientific">Microlunatus ginsengisoli</name>
    <dbReference type="NCBI Taxonomy" id="363863"/>
    <lineage>
        <taxon>Bacteria</taxon>
        <taxon>Bacillati</taxon>
        <taxon>Actinomycetota</taxon>
        <taxon>Actinomycetes</taxon>
        <taxon>Propionibacteriales</taxon>
        <taxon>Propionibacteriaceae</taxon>
        <taxon>Microlunatus</taxon>
    </lineage>
</organism>
<evidence type="ECO:0000313" key="2">
    <source>
        <dbReference type="Proteomes" id="UP001501490"/>
    </source>
</evidence>
<proteinExistence type="predicted"/>
<gene>
    <name evidence="1" type="ORF">GCM10022236_51690</name>
</gene>
<comment type="caution">
    <text evidence="1">The sequence shown here is derived from an EMBL/GenBank/DDBJ whole genome shotgun (WGS) entry which is preliminary data.</text>
</comment>
<accession>A0ABP7AYQ1</accession>
<sequence>MFWKETDTGHNNLGADPLARPADVQCDPASARVPADLVVLGDPKDDLIVSQRIADNHNAWPAPGLVAQTSPALLTEPETAFGRR</sequence>
<dbReference type="Proteomes" id="UP001501490">
    <property type="component" value="Unassembled WGS sequence"/>
</dbReference>
<keyword evidence="2" id="KW-1185">Reference proteome</keyword>
<protein>
    <submittedName>
        <fullName evidence="1">Uncharacterized protein</fullName>
    </submittedName>
</protein>
<dbReference type="EMBL" id="BAABAB010000055">
    <property type="protein sequence ID" value="GAA3642745.1"/>
    <property type="molecule type" value="Genomic_DNA"/>
</dbReference>
<evidence type="ECO:0000313" key="1">
    <source>
        <dbReference type="EMBL" id="GAA3642745.1"/>
    </source>
</evidence>